<keyword evidence="3" id="KW-1185">Reference proteome</keyword>
<reference evidence="2 3" key="1">
    <citation type="submission" date="2020-08" db="EMBL/GenBank/DDBJ databases">
        <authorList>
            <person name="Hejnol A."/>
        </authorList>
    </citation>
    <scope>NUCLEOTIDE SEQUENCE [LARGE SCALE GENOMIC DNA]</scope>
</reference>
<sequence length="184" mass="21227">MDLIAGDVLQKMREDKHIQPRRRKRHLGTKGRHNKSEHLSRSVELRRPSNDINNSLIGSHSYVNDYISRSSCNVSSVDEDSVNELVQLNRKKNKLLSAFRNKARRIRAFSKEQLSRFVGRTNDVCPTTETFDALFDEARRREEQLTTLQNISYDSGVQMVSLQTNTFSFLFNMHAHTTSSNSIV</sequence>
<evidence type="ECO:0000313" key="3">
    <source>
        <dbReference type="Proteomes" id="UP000549394"/>
    </source>
</evidence>
<organism evidence="2 3">
    <name type="scientific">Dimorphilus gyrociliatus</name>
    <dbReference type="NCBI Taxonomy" id="2664684"/>
    <lineage>
        <taxon>Eukaryota</taxon>
        <taxon>Metazoa</taxon>
        <taxon>Spiralia</taxon>
        <taxon>Lophotrochozoa</taxon>
        <taxon>Annelida</taxon>
        <taxon>Polychaeta</taxon>
        <taxon>Polychaeta incertae sedis</taxon>
        <taxon>Dinophilidae</taxon>
        <taxon>Dimorphilus</taxon>
    </lineage>
</organism>
<accession>A0A7I8VXE0</accession>
<protein>
    <submittedName>
        <fullName evidence="2">Uncharacterized protein</fullName>
    </submittedName>
</protein>
<feature type="region of interest" description="Disordered" evidence="1">
    <location>
        <begin position="1"/>
        <end position="42"/>
    </location>
</feature>
<comment type="caution">
    <text evidence="2">The sequence shown here is derived from an EMBL/GenBank/DDBJ whole genome shotgun (WGS) entry which is preliminary data.</text>
</comment>
<gene>
    <name evidence="2" type="ORF">DGYR_LOCUS7535</name>
</gene>
<name>A0A7I8VXE0_9ANNE</name>
<dbReference type="EMBL" id="CAJFCJ010000009">
    <property type="protein sequence ID" value="CAD5119264.1"/>
    <property type="molecule type" value="Genomic_DNA"/>
</dbReference>
<proteinExistence type="predicted"/>
<evidence type="ECO:0000256" key="1">
    <source>
        <dbReference type="SAM" id="MobiDB-lite"/>
    </source>
</evidence>
<dbReference type="AlphaFoldDB" id="A0A7I8VXE0"/>
<feature type="compositionally biased region" description="Basic residues" evidence="1">
    <location>
        <begin position="19"/>
        <end position="33"/>
    </location>
</feature>
<dbReference type="Proteomes" id="UP000549394">
    <property type="component" value="Unassembled WGS sequence"/>
</dbReference>
<evidence type="ECO:0000313" key="2">
    <source>
        <dbReference type="EMBL" id="CAD5119264.1"/>
    </source>
</evidence>